<keyword evidence="3" id="KW-1185">Reference proteome</keyword>
<dbReference type="RefSeq" id="WP_208917377.1">
    <property type="nucleotide sequence ID" value="NZ_LT840184.1"/>
</dbReference>
<dbReference type="STRING" id="1313296.SAMN05661091_0219"/>
<evidence type="ECO:0000313" key="2">
    <source>
        <dbReference type="EMBL" id="SMF66056.1"/>
    </source>
</evidence>
<name>A0A1X7GAH9_9BACL</name>
<feature type="transmembrane region" description="Helical" evidence="1">
    <location>
        <begin position="97"/>
        <end position="122"/>
    </location>
</feature>
<protein>
    <submittedName>
        <fullName evidence="2">Cu-processing system permease protein</fullName>
    </submittedName>
</protein>
<accession>A0A1X7GAH9</accession>
<dbReference type="EMBL" id="LT840184">
    <property type="protein sequence ID" value="SMF66056.1"/>
    <property type="molecule type" value="Genomic_DNA"/>
</dbReference>
<dbReference type="GO" id="GO:0140359">
    <property type="term" value="F:ABC-type transporter activity"/>
    <property type="evidence" value="ECO:0007669"/>
    <property type="project" value="InterPro"/>
</dbReference>
<organism evidence="2 3">
    <name type="scientific">Paenibacillus uliginis N3/975</name>
    <dbReference type="NCBI Taxonomy" id="1313296"/>
    <lineage>
        <taxon>Bacteria</taxon>
        <taxon>Bacillati</taxon>
        <taxon>Bacillota</taxon>
        <taxon>Bacilli</taxon>
        <taxon>Bacillales</taxon>
        <taxon>Paenibacillaceae</taxon>
        <taxon>Paenibacillus</taxon>
    </lineage>
</organism>
<sequence>MRAIRVIALREIKLGFRNPWSYSFMVLFALFSLALLAIQSQQGTVDYSGTTGAMINLILYLLPLMTLLLGSFSITAEKEEGGWQLLSTYPLSSSAYLMGKFTGMTYVLLIIVFIGFGLSGIISSLVTHSYTWKSFMLFLMFSVLLVLLFLGAAMFIGTLCKNRWQALTYSVAIWFFFVLGWPTLLIAVLGLVPYTLIKPLLLLLEFLNPAEISRLFLVIKLGGGSVLGPEYYKWVNWMYQPEGTVTFLFVCIVWIVVMFLAAVFMLERGRRHV</sequence>
<dbReference type="AlphaFoldDB" id="A0A1X7GAH9"/>
<evidence type="ECO:0000313" key="3">
    <source>
        <dbReference type="Proteomes" id="UP000192940"/>
    </source>
</evidence>
<dbReference type="GO" id="GO:0005886">
    <property type="term" value="C:plasma membrane"/>
    <property type="evidence" value="ECO:0007669"/>
    <property type="project" value="UniProtKB-SubCell"/>
</dbReference>
<keyword evidence="1" id="KW-0812">Transmembrane</keyword>
<keyword evidence="1" id="KW-1133">Transmembrane helix</keyword>
<dbReference type="Proteomes" id="UP000192940">
    <property type="component" value="Chromosome I"/>
</dbReference>
<feature type="transmembrane region" description="Helical" evidence="1">
    <location>
        <begin position="134"/>
        <end position="159"/>
    </location>
</feature>
<feature type="transmembrane region" description="Helical" evidence="1">
    <location>
        <begin position="171"/>
        <end position="197"/>
    </location>
</feature>
<gene>
    <name evidence="2" type="ORF">SAMN05661091_0219</name>
</gene>
<dbReference type="PANTHER" id="PTHR43471:SF1">
    <property type="entry name" value="ABC TRANSPORTER PERMEASE PROTEIN NOSY-RELATED"/>
    <property type="match status" value="1"/>
</dbReference>
<dbReference type="Pfam" id="PF12679">
    <property type="entry name" value="ABC2_membrane_2"/>
    <property type="match status" value="1"/>
</dbReference>
<reference evidence="2 3" key="1">
    <citation type="submission" date="2017-04" db="EMBL/GenBank/DDBJ databases">
        <authorList>
            <person name="Afonso C.L."/>
            <person name="Miller P.J."/>
            <person name="Scott M.A."/>
            <person name="Spackman E."/>
            <person name="Goraichik I."/>
            <person name="Dimitrov K.M."/>
            <person name="Suarez D.L."/>
            <person name="Swayne D.E."/>
        </authorList>
    </citation>
    <scope>NUCLEOTIDE SEQUENCE [LARGE SCALE GENOMIC DNA]</scope>
    <source>
        <strain evidence="2 3">N3/975</strain>
    </source>
</reference>
<feature type="transmembrane region" description="Helical" evidence="1">
    <location>
        <begin position="20"/>
        <end position="38"/>
    </location>
</feature>
<dbReference type="PANTHER" id="PTHR43471">
    <property type="entry name" value="ABC TRANSPORTER PERMEASE"/>
    <property type="match status" value="1"/>
</dbReference>
<keyword evidence="1" id="KW-0472">Membrane</keyword>
<feature type="transmembrane region" description="Helical" evidence="1">
    <location>
        <begin position="58"/>
        <end position="76"/>
    </location>
</feature>
<evidence type="ECO:0000256" key="1">
    <source>
        <dbReference type="SAM" id="Phobius"/>
    </source>
</evidence>
<proteinExistence type="predicted"/>
<feature type="transmembrane region" description="Helical" evidence="1">
    <location>
        <begin position="245"/>
        <end position="266"/>
    </location>
</feature>